<reference evidence="2 3" key="1">
    <citation type="submission" date="2021-06" db="EMBL/GenBank/DDBJ databases">
        <authorList>
            <person name="Kallberg Y."/>
            <person name="Tangrot J."/>
            <person name="Rosling A."/>
        </authorList>
    </citation>
    <scope>NUCLEOTIDE SEQUENCE [LARGE SCALE GENOMIC DNA]</scope>
    <source>
        <strain evidence="2 3">120-4 pot B 10/14</strain>
    </source>
</reference>
<evidence type="ECO:0000313" key="3">
    <source>
        <dbReference type="Proteomes" id="UP000789901"/>
    </source>
</evidence>
<proteinExistence type="predicted"/>
<evidence type="ECO:0000256" key="1">
    <source>
        <dbReference type="SAM" id="MobiDB-lite"/>
    </source>
</evidence>
<name>A0ABN7U8B7_GIGMA</name>
<keyword evidence="3" id="KW-1185">Reference proteome</keyword>
<sequence length="110" mass="13144">MSFEKHEKNKKLKRNAEYQSKCRDSTDSDDDFGESRRYIAQEKKNGEKVLILNPILLNMRNEPLKNISNLSRSTFEQSEAVRQSTILNIQRNHDLVRNKMQQKYRTKREN</sequence>
<gene>
    <name evidence="2" type="ORF">GMARGA_LOCUS3794</name>
</gene>
<dbReference type="EMBL" id="CAJVQB010001417">
    <property type="protein sequence ID" value="CAG8534754.1"/>
    <property type="molecule type" value="Genomic_DNA"/>
</dbReference>
<dbReference type="Proteomes" id="UP000789901">
    <property type="component" value="Unassembled WGS sequence"/>
</dbReference>
<evidence type="ECO:0000313" key="2">
    <source>
        <dbReference type="EMBL" id="CAG8534754.1"/>
    </source>
</evidence>
<feature type="region of interest" description="Disordered" evidence="1">
    <location>
        <begin position="1"/>
        <end position="32"/>
    </location>
</feature>
<accession>A0ABN7U8B7</accession>
<organism evidence="2 3">
    <name type="scientific">Gigaspora margarita</name>
    <dbReference type="NCBI Taxonomy" id="4874"/>
    <lineage>
        <taxon>Eukaryota</taxon>
        <taxon>Fungi</taxon>
        <taxon>Fungi incertae sedis</taxon>
        <taxon>Mucoromycota</taxon>
        <taxon>Glomeromycotina</taxon>
        <taxon>Glomeromycetes</taxon>
        <taxon>Diversisporales</taxon>
        <taxon>Gigasporaceae</taxon>
        <taxon>Gigaspora</taxon>
    </lineage>
</organism>
<feature type="compositionally biased region" description="Basic and acidic residues" evidence="1">
    <location>
        <begin position="14"/>
        <end position="26"/>
    </location>
</feature>
<protein>
    <submittedName>
        <fullName evidence="2">8192_t:CDS:1</fullName>
    </submittedName>
</protein>
<comment type="caution">
    <text evidence="2">The sequence shown here is derived from an EMBL/GenBank/DDBJ whole genome shotgun (WGS) entry which is preliminary data.</text>
</comment>